<gene>
    <name evidence="8" type="ORF">C1949_17860</name>
</gene>
<comment type="caution">
    <text evidence="8">The sequence shown here is derived from an EMBL/GenBank/DDBJ whole genome shotgun (WGS) entry which is preliminary data.</text>
</comment>
<dbReference type="OrthoDB" id="9788334at2"/>
<name>A0A2P4EQV7_9GAMM</name>
<evidence type="ECO:0000256" key="5">
    <source>
        <dbReference type="ARBA" id="ARBA00024934"/>
    </source>
</evidence>
<evidence type="ECO:0000313" key="9">
    <source>
        <dbReference type="Proteomes" id="UP000243451"/>
    </source>
</evidence>
<dbReference type="RefSeq" id="WP_104739776.1">
    <property type="nucleotide sequence ID" value="NZ_BMHR01000023.1"/>
</dbReference>
<dbReference type="PIRSF" id="PIRSF002889">
    <property type="entry name" value="Rod_FlgB"/>
    <property type="match status" value="1"/>
</dbReference>
<keyword evidence="8" id="KW-0282">Flagellum</keyword>
<comment type="subunit">
    <text evidence="6">The basal body constitutes a major portion of the flagellar organelle and consists of a number of rings mounted on a central rod.</text>
</comment>
<comment type="function">
    <text evidence="5 6">Structural component of flagellum, the bacterial motility apparatus. Part of the rod structure of flagellar basal body.</text>
</comment>
<comment type="subcellular location">
    <subcellularLocation>
        <location evidence="1 6">Bacterial flagellum basal body</location>
    </subcellularLocation>
</comment>
<keyword evidence="8" id="KW-0966">Cell projection</keyword>
<dbReference type="NCBIfam" id="TIGR01396">
    <property type="entry name" value="FlgB"/>
    <property type="match status" value="1"/>
</dbReference>
<keyword evidence="4 6" id="KW-0975">Bacterial flagellum</keyword>
<evidence type="ECO:0000256" key="4">
    <source>
        <dbReference type="ARBA" id="ARBA00023143"/>
    </source>
</evidence>
<accession>A0A2P4EQV7</accession>
<dbReference type="GO" id="GO:0030694">
    <property type="term" value="C:bacterial-type flagellum basal body, rod"/>
    <property type="evidence" value="ECO:0007669"/>
    <property type="project" value="InterPro"/>
</dbReference>
<evidence type="ECO:0000313" key="8">
    <source>
        <dbReference type="EMBL" id="POB00985.1"/>
    </source>
</evidence>
<comment type="similarity">
    <text evidence="2 6">Belongs to the flagella basal body rod proteins family.</text>
</comment>
<evidence type="ECO:0000256" key="2">
    <source>
        <dbReference type="ARBA" id="ARBA00009677"/>
    </source>
</evidence>
<feature type="domain" description="Flagellar basal body rod protein N-terminal" evidence="7">
    <location>
        <begin position="17"/>
        <end position="39"/>
    </location>
</feature>
<keyword evidence="8" id="KW-0969">Cilium</keyword>
<dbReference type="GO" id="GO:0071978">
    <property type="term" value="P:bacterial-type flagellum-dependent swarming motility"/>
    <property type="evidence" value="ECO:0007669"/>
    <property type="project" value="TreeGrafter"/>
</dbReference>
<dbReference type="PANTHER" id="PTHR30435:SF12">
    <property type="entry name" value="FLAGELLAR BASAL BODY ROD PROTEIN FLGB"/>
    <property type="match status" value="1"/>
</dbReference>
<keyword evidence="9" id="KW-1185">Reference proteome</keyword>
<proteinExistence type="inferred from homology"/>
<dbReference type="EMBL" id="PPSK01000027">
    <property type="protein sequence ID" value="POB00985.1"/>
    <property type="molecule type" value="Genomic_DNA"/>
</dbReference>
<evidence type="ECO:0000256" key="1">
    <source>
        <dbReference type="ARBA" id="ARBA00004117"/>
    </source>
</evidence>
<reference evidence="8 9" key="1">
    <citation type="submission" date="2018-01" db="EMBL/GenBank/DDBJ databases">
        <title>Draft genome of the type strain Pseudomonas oceani DSM 100277 isolated from the deep water in Okinawa trough, northwestern Pacific Ocean.</title>
        <authorList>
            <person name="Gomila M."/>
            <person name="Mulet M."/>
            <person name="Garcia-Valdes E."/>
            <person name="Lalucat J."/>
        </authorList>
    </citation>
    <scope>NUCLEOTIDE SEQUENCE [LARGE SCALE GENOMIC DNA]</scope>
    <source>
        <strain evidence="8 9">DSM 100277</strain>
    </source>
</reference>
<evidence type="ECO:0000259" key="7">
    <source>
        <dbReference type="Pfam" id="PF00460"/>
    </source>
</evidence>
<dbReference type="InterPro" id="IPR006300">
    <property type="entry name" value="FlgB"/>
</dbReference>
<dbReference type="PANTHER" id="PTHR30435">
    <property type="entry name" value="FLAGELLAR PROTEIN"/>
    <property type="match status" value="1"/>
</dbReference>
<evidence type="ECO:0000256" key="3">
    <source>
        <dbReference type="ARBA" id="ARBA00014376"/>
    </source>
</evidence>
<organism evidence="8 9">
    <name type="scientific">Halopseudomonas oceani</name>
    <dbReference type="NCBI Taxonomy" id="1708783"/>
    <lineage>
        <taxon>Bacteria</taxon>
        <taxon>Pseudomonadati</taxon>
        <taxon>Pseudomonadota</taxon>
        <taxon>Gammaproteobacteria</taxon>
        <taxon>Pseudomonadales</taxon>
        <taxon>Pseudomonadaceae</taxon>
        <taxon>Halopseudomonas</taxon>
    </lineage>
</organism>
<dbReference type="Proteomes" id="UP000243451">
    <property type="component" value="Unassembled WGS sequence"/>
</dbReference>
<sequence length="138" mass="14909">MSISFDNALGIHEQSLKFRAQRAEVLANNIANAETPNYKARDLDFNAVLAAQQGTGLVGDGQSMPVAQTDAGHMVLESLVDQVAGLRYRNQLQPSVDGNTVDSEVEKAAYAQNAIDFQASFTFLNSKFKGLMTALRGD</sequence>
<dbReference type="AlphaFoldDB" id="A0A2P4EQV7"/>
<dbReference type="InterPro" id="IPR001444">
    <property type="entry name" value="Flag_bb_rod_N"/>
</dbReference>
<dbReference type="Pfam" id="PF00460">
    <property type="entry name" value="Flg_bb_rod"/>
    <property type="match status" value="1"/>
</dbReference>
<evidence type="ECO:0000256" key="6">
    <source>
        <dbReference type="PIRNR" id="PIRNR002889"/>
    </source>
</evidence>
<protein>
    <recommendedName>
        <fullName evidence="3 6">Flagellar basal body rod protein FlgB</fullName>
    </recommendedName>
</protein>